<evidence type="ECO:0000313" key="2">
    <source>
        <dbReference type="EMBL" id="CEF63465.1"/>
    </source>
</evidence>
<dbReference type="RefSeq" id="XP_024502667.1">
    <property type="nucleotide sequence ID" value="XM_024648717.1"/>
</dbReference>
<dbReference type="GeneID" id="36375830"/>
<feature type="region of interest" description="Disordered" evidence="1">
    <location>
        <begin position="1"/>
        <end position="86"/>
    </location>
</feature>
<feature type="compositionally biased region" description="Basic and acidic residues" evidence="1">
    <location>
        <begin position="1"/>
        <end position="12"/>
    </location>
</feature>
<evidence type="ECO:0000313" key="4">
    <source>
        <dbReference type="WBParaSite" id="SRAE_1000172700.1"/>
    </source>
</evidence>
<name>A0A090L101_STRRB</name>
<dbReference type="EMBL" id="LN609528">
    <property type="protein sequence ID" value="CEF63465.1"/>
    <property type="molecule type" value="Genomic_DNA"/>
</dbReference>
<accession>A0A090L101</accession>
<evidence type="ECO:0000256" key="1">
    <source>
        <dbReference type="SAM" id="MobiDB-lite"/>
    </source>
</evidence>
<dbReference type="WormBase" id="SRAE_1000172700">
    <property type="protein sequence ID" value="SRP01155"/>
    <property type="gene ID" value="WBGene00258335"/>
</dbReference>
<dbReference type="Proteomes" id="UP000035682">
    <property type="component" value="Unplaced"/>
</dbReference>
<gene>
    <name evidence="2 4 5" type="ORF">SRAE_1000172700</name>
</gene>
<evidence type="ECO:0000313" key="5">
    <source>
        <dbReference type="WormBase" id="SRAE_1000172700"/>
    </source>
</evidence>
<dbReference type="CTD" id="36375830"/>
<proteinExistence type="predicted"/>
<feature type="compositionally biased region" description="Polar residues" evidence="1">
    <location>
        <begin position="13"/>
        <end position="24"/>
    </location>
</feature>
<keyword evidence="3" id="KW-1185">Reference proteome</keyword>
<reference evidence="4" key="2">
    <citation type="submission" date="2020-12" db="UniProtKB">
        <authorList>
            <consortium name="WormBaseParasite"/>
        </authorList>
    </citation>
    <scope>IDENTIFICATION</scope>
</reference>
<evidence type="ECO:0000313" key="3">
    <source>
        <dbReference type="Proteomes" id="UP000035682"/>
    </source>
</evidence>
<feature type="compositionally biased region" description="Basic and acidic residues" evidence="1">
    <location>
        <begin position="55"/>
        <end position="83"/>
    </location>
</feature>
<dbReference type="WBParaSite" id="SRAE_1000172700.1">
    <property type="protein sequence ID" value="SRAE_1000172700.1"/>
    <property type="gene ID" value="WBGene00258335"/>
</dbReference>
<organism evidence="2">
    <name type="scientific">Strongyloides ratti</name>
    <name type="common">Parasitic roundworm</name>
    <dbReference type="NCBI Taxonomy" id="34506"/>
    <lineage>
        <taxon>Eukaryota</taxon>
        <taxon>Metazoa</taxon>
        <taxon>Ecdysozoa</taxon>
        <taxon>Nematoda</taxon>
        <taxon>Chromadorea</taxon>
        <taxon>Rhabditida</taxon>
        <taxon>Tylenchina</taxon>
        <taxon>Panagrolaimomorpha</taxon>
        <taxon>Strongyloidoidea</taxon>
        <taxon>Strongyloididae</taxon>
        <taxon>Strongyloides</taxon>
    </lineage>
</organism>
<reference evidence="2 3" key="1">
    <citation type="submission" date="2014-09" db="EMBL/GenBank/DDBJ databases">
        <authorList>
            <person name="Martin A.A."/>
        </authorList>
    </citation>
    <scope>NUCLEOTIDE SEQUENCE</scope>
    <source>
        <strain evidence="3">ED321</strain>
        <strain evidence="2">ED321 Heterogonic</strain>
    </source>
</reference>
<feature type="compositionally biased region" description="Polar residues" evidence="1">
    <location>
        <begin position="36"/>
        <end position="53"/>
    </location>
</feature>
<protein>
    <submittedName>
        <fullName evidence="2 4">Uncharacterized protein</fullName>
    </submittedName>
</protein>
<dbReference type="AlphaFoldDB" id="A0A090L101"/>
<sequence length="210" mass="23989">MDINEIGKDKNLNKNVPQQNTLEKSNNEKNKITRFNDVQKNEANNTQQSTPKNNSKKDLYYNRKLTQKEVTPKRSKPKKDEGKTIALSDEEWENAGNPLGFEKLGTVRGKKKINVFTNLKEKELEEQIALLGAMDLNEVSACDDSYDATKKSSFPINKHPFSKNNQLFKVDDFKTDTLASFIGLMAKTFVEDYSKNKTEKISLVIYLSNN</sequence>